<proteinExistence type="predicted"/>
<evidence type="ECO:0000313" key="1">
    <source>
        <dbReference type="EMBL" id="AXF24025.1"/>
    </source>
</evidence>
<dbReference type="InterPro" id="IPR036102">
    <property type="entry name" value="OsmC/Ohrsf"/>
</dbReference>
<dbReference type="SUPFAM" id="SSF82784">
    <property type="entry name" value="OsmC-like"/>
    <property type="match status" value="1"/>
</dbReference>
<dbReference type="Gene3D" id="3.30.300.20">
    <property type="match status" value="1"/>
</dbReference>
<sequence length="160" mass="17440">MDEERVIVDVIQVERFRFRVEFPDTAAPALLTDELQPLGDGRAPNPVRLLGAAVANSLAASLVYSLQKYRDDPHPVTAHIDIELIRNAADRLRVGSMAVELQAGKKWGELAHAARALAQFEEFCTVTESVRHGITVTVNVTDIDGQQLGAARSARAVASR</sequence>
<dbReference type="RefSeq" id="WP_114180418.1">
    <property type="nucleotide sequence ID" value="NZ_CP024903.1"/>
</dbReference>
<dbReference type="Pfam" id="PF02566">
    <property type="entry name" value="OsmC"/>
    <property type="match status" value="1"/>
</dbReference>
<dbReference type="OrthoDB" id="5297623at2"/>
<reference evidence="1 2" key="1">
    <citation type="journal article" date="2018" name="ISME J.">
        <title>Involvement of Burkholderiaceae and sulfurous volatiles in disease-suppressive soils.</title>
        <authorList>
            <person name="Carrion V.J."/>
            <person name="Cordovez V."/>
            <person name="Tyc O."/>
            <person name="Etalo D.W."/>
            <person name="de Bruijn I."/>
            <person name="de Jager V.C."/>
            <person name="Medema M.H."/>
            <person name="Eberl L."/>
            <person name="Raaijmakers J.M."/>
        </authorList>
    </citation>
    <scope>NUCLEOTIDE SEQUENCE [LARGE SCALE GENOMIC DNA]</scope>
    <source>
        <strain evidence="2">mHSR5</strain>
    </source>
</reference>
<dbReference type="EMBL" id="CP024903">
    <property type="protein sequence ID" value="AXF24025.1"/>
    <property type="molecule type" value="Genomic_DNA"/>
</dbReference>
<dbReference type="AlphaFoldDB" id="A0A2Z5N3B6"/>
<dbReference type="InterPro" id="IPR015946">
    <property type="entry name" value="KH_dom-like_a/b"/>
</dbReference>
<name>A0A2Z5N3B6_BURPY</name>
<dbReference type="Proteomes" id="UP000253104">
    <property type="component" value="Chromosome mHSR5_B"/>
</dbReference>
<dbReference type="InterPro" id="IPR003718">
    <property type="entry name" value="OsmC/Ohr_fam"/>
</dbReference>
<accession>A0A2Z5N3B6</accession>
<organism evidence="1 2">
    <name type="scientific">Burkholderia pyrrocinia</name>
    <name type="common">Pseudomonas pyrrocinia</name>
    <dbReference type="NCBI Taxonomy" id="60550"/>
    <lineage>
        <taxon>Bacteria</taxon>
        <taxon>Pseudomonadati</taxon>
        <taxon>Pseudomonadota</taxon>
        <taxon>Betaproteobacteria</taxon>
        <taxon>Burkholderiales</taxon>
        <taxon>Burkholderiaceae</taxon>
        <taxon>Burkholderia</taxon>
        <taxon>Burkholderia cepacia complex</taxon>
    </lineage>
</organism>
<protein>
    <submittedName>
        <fullName evidence="1">Peroxiredoxin</fullName>
    </submittedName>
</protein>
<gene>
    <name evidence="1" type="ORF">CUJ89_27140</name>
</gene>
<evidence type="ECO:0000313" key="2">
    <source>
        <dbReference type="Proteomes" id="UP000253104"/>
    </source>
</evidence>